<dbReference type="GO" id="GO:0032259">
    <property type="term" value="P:methylation"/>
    <property type="evidence" value="ECO:0007669"/>
    <property type="project" value="UniProtKB-KW"/>
</dbReference>
<evidence type="ECO:0000256" key="5">
    <source>
        <dbReference type="ARBA" id="ARBA00022691"/>
    </source>
</evidence>
<dbReference type="AlphaFoldDB" id="A0A4R9JLS4"/>
<dbReference type="EMBL" id="RQGA01000003">
    <property type="protein sequence ID" value="TGL45084.1"/>
    <property type="molecule type" value="Genomic_DNA"/>
</dbReference>
<sequence>MNVKEKTAVVVGAGIAGASICLSLKERNIKTILIDSDSGPAKHASGNPIGVVYPFLTKHKTAESEFSLAAFQYFLSIWEKFHLKDLVPHVDGIYYLMDTKETYDRYSHSIISHQIPNHIAKESVEPFSNSPALFFPEGKSVSPVDLTKQILILANPRIEYSCKLLTWEESKQNSKLQILCKTSNEEIHCDYLFLSQGYQFTEDVHLNWVPLKKVRGQILQIPEQKPTNKYGILFGDYITPPIAGYQVLGATFDEFKLEQESRPEESELMWKTLLQKLPELTSKWEPQNPRLFSTRVSYRTQSQDRSPIVGKLPNISKIDLSIKYQNALRSGEKEMKIPYYESVGILNGLGSRGLTHSLYSAEILVSSILGEPNLLPEKISKSLRPDRFLLRMWKRDQLT</sequence>
<accession>A0A4R9JLS4</accession>
<keyword evidence="1" id="KW-0963">Cytoplasm</keyword>
<evidence type="ECO:0000256" key="4">
    <source>
        <dbReference type="ARBA" id="ARBA00022679"/>
    </source>
</evidence>
<feature type="domain" description="FAD dependent oxidoreductase" evidence="10">
    <location>
        <begin position="8"/>
        <end position="365"/>
    </location>
</feature>
<evidence type="ECO:0000256" key="1">
    <source>
        <dbReference type="ARBA" id="ARBA00022490"/>
    </source>
</evidence>
<dbReference type="InterPro" id="IPR017610">
    <property type="entry name" value="tRNA_S-uridine_synth_MnmC_C"/>
</dbReference>
<evidence type="ECO:0000256" key="8">
    <source>
        <dbReference type="ARBA" id="ARBA00023002"/>
    </source>
</evidence>
<name>A0A4R9JLS4_9LEPT</name>
<evidence type="ECO:0000259" key="10">
    <source>
        <dbReference type="Pfam" id="PF01266"/>
    </source>
</evidence>
<evidence type="ECO:0000256" key="9">
    <source>
        <dbReference type="ARBA" id="ARBA00023268"/>
    </source>
</evidence>
<keyword evidence="12" id="KW-1185">Reference proteome</keyword>
<dbReference type="Gene3D" id="3.30.9.10">
    <property type="entry name" value="D-Amino Acid Oxidase, subunit A, domain 2"/>
    <property type="match status" value="1"/>
</dbReference>
<dbReference type="PANTHER" id="PTHR13847">
    <property type="entry name" value="SARCOSINE DEHYDROGENASE-RELATED"/>
    <property type="match status" value="1"/>
</dbReference>
<keyword evidence="2" id="KW-0489">Methyltransferase</keyword>
<gene>
    <name evidence="11" type="ORF">EHQ49_06405</name>
</gene>
<keyword evidence="7" id="KW-0274">FAD</keyword>
<dbReference type="GO" id="GO:0016645">
    <property type="term" value="F:oxidoreductase activity, acting on the CH-NH group of donors"/>
    <property type="evidence" value="ECO:0007669"/>
    <property type="project" value="InterPro"/>
</dbReference>
<evidence type="ECO:0000313" key="11">
    <source>
        <dbReference type="EMBL" id="TGL45084.1"/>
    </source>
</evidence>
<protein>
    <submittedName>
        <fullName evidence="11">FAD-dependent oxidoreductase</fullName>
    </submittedName>
</protein>
<evidence type="ECO:0000256" key="7">
    <source>
        <dbReference type="ARBA" id="ARBA00022827"/>
    </source>
</evidence>
<keyword evidence="8" id="KW-0560">Oxidoreductase</keyword>
<dbReference type="NCBIfam" id="TIGR03197">
    <property type="entry name" value="MnmC_Cterm"/>
    <property type="match status" value="1"/>
</dbReference>
<keyword evidence="9" id="KW-0511">Multifunctional enzyme</keyword>
<reference evidence="11" key="1">
    <citation type="journal article" date="2019" name="PLoS Negl. Trop. Dis.">
        <title>Revisiting the worldwide diversity of Leptospira species in the environment.</title>
        <authorList>
            <person name="Vincent A.T."/>
            <person name="Schiettekatte O."/>
            <person name="Bourhy P."/>
            <person name="Veyrier F.J."/>
            <person name="Picardeau M."/>
        </authorList>
    </citation>
    <scope>NUCLEOTIDE SEQUENCE [LARGE SCALE GENOMIC DNA]</scope>
    <source>
        <strain evidence="11">201702692</strain>
    </source>
</reference>
<organism evidence="11 12">
    <name type="scientific">Leptospira perdikensis</name>
    <dbReference type="NCBI Taxonomy" id="2484948"/>
    <lineage>
        <taxon>Bacteria</taxon>
        <taxon>Pseudomonadati</taxon>
        <taxon>Spirochaetota</taxon>
        <taxon>Spirochaetia</taxon>
        <taxon>Leptospirales</taxon>
        <taxon>Leptospiraceae</taxon>
        <taxon>Leptospira</taxon>
    </lineage>
</organism>
<comment type="caution">
    <text evidence="11">The sequence shown here is derived from an EMBL/GenBank/DDBJ whole genome shotgun (WGS) entry which is preliminary data.</text>
</comment>
<evidence type="ECO:0000256" key="2">
    <source>
        <dbReference type="ARBA" id="ARBA00022603"/>
    </source>
</evidence>
<proteinExistence type="predicted"/>
<dbReference type="OrthoDB" id="342348at2"/>
<evidence type="ECO:0000256" key="3">
    <source>
        <dbReference type="ARBA" id="ARBA00022630"/>
    </source>
</evidence>
<dbReference type="GO" id="GO:0008168">
    <property type="term" value="F:methyltransferase activity"/>
    <property type="evidence" value="ECO:0007669"/>
    <property type="project" value="UniProtKB-KW"/>
</dbReference>
<dbReference type="RefSeq" id="WP_135577427.1">
    <property type="nucleotide sequence ID" value="NZ_RQGA01000003.1"/>
</dbReference>
<dbReference type="PANTHER" id="PTHR13847:SF283">
    <property type="entry name" value="TRNA 5-METHYLAMINOMETHYL-2-THIOURIDINE BIOSYNTHESIS BIFUNCTIONAL PROTEIN MNMC"/>
    <property type="match status" value="1"/>
</dbReference>
<dbReference type="SUPFAM" id="SSF51905">
    <property type="entry name" value="FAD/NAD(P)-binding domain"/>
    <property type="match status" value="1"/>
</dbReference>
<dbReference type="Gene3D" id="3.50.50.60">
    <property type="entry name" value="FAD/NAD(P)-binding domain"/>
    <property type="match status" value="1"/>
</dbReference>
<dbReference type="InterPro" id="IPR006076">
    <property type="entry name" value="FAD-dep_OxRdtase"/>
</dbReference>
<keyword evidence="5" id="KW-0949">S-adenosyl-L-methionine</keyword>
<keyword evidence="4" id="KW-0808">Transferase</keyword>
<dbReference type="Pfam" id="PF01266">
    <property type="entry name" value="DAO"/>
    <property type="match status" value="1"/>
</dbReference>
<dbReference type="InterPro" id="IPR036188">
    <property type="entry name" value="FAD/NAD-bd_sf"/>
</dbReference>
<evidence type="ECO:0000256" key="6">
    <source>
        <dbReference type="ARBA" id="ARBA00022694"/>
    </source>
</evidence>
<evidence type="ECO:0000313" key="12">
    <source>
        <dbReference type="Proteomes" id="UP000298125"/>
    </source>
</evidence>
<dbReference type="GO" id="GO:0005737">
    <property type="term" value="C:cytoplasm"/>
    <property type="evidence" value="ECO:0007669"/>
    <property type="project" value="TreeGrafter"/>
</dbReference>
<dbReference type="Proteomes" id="UP000298125">
    <property type="component" value="Unassembled WGS sequence"/>
</dbReference>
<dbReference type="GO" id="GO:0008033">
    <property type="term" value="P:tRNA processing"/>
    <property type="evidence" value="ECO:0007669"/>
    <property type="project" value="UniProtKB-KW"/>
</dbReference>
<keyword evidence="6" id="KW-0819">tRNA processing</keyword>
<keyword evidence="3" id="KW-0285">Flavoprotein</keyword>